<accession>A0ABP3M2M8</accession>
<dbReference type="RefSeq" id="WP_011874339.1">
    <property type="nucleotide sequence ID" value="NZ_BAAAGS010000003.1"/>
</dbReference>
<evidence type="ECO:0000313" key="5">
    <source>
        <dbReference type="Proteomes" id="UP001500729"/>
    </source>
</evidence>
<evidence type="ECO:0000256" key="1">
    <source>
        <dbReference type="SAM" id="MobiDB-lite"/>
    </source>
</evidence>
<dbReference type="EMBL" id="BAAAGS010000003">
    <property type="protein sequence ID" value="GAA0510578.1"/>
    <property type="molecule type" value="Genomic_DNA"/>
</dbReference>
<keyword evidence="2" id="KW-0472">Membrane</keyword>
<proteinExistence type="predicted"/>
<feature type="transmembrane region" description="Helical" evidence="2">
    <location>
        <begin position="175"/>
        <end position="195"/>
    </location>
</feature>
<evidence type="ECO:0000256" key="3">
    <source>
        <dbReference type="SAM" id="SignalP"/>
    </source>
</evidence>
<sequence length="201" mass="20338">MPQRSLPMLTMLGIVAAMSVGPVAAAEPTIETTSPYPPPSPQIHITADGRPQPGDDIGVVVRCPYGAPGGAQSPVLEIGEFEKVDTPAGIDTYVAPATIGSGTEPGDYPLSAGCGKNGLRTTFTVYPADDDGSGDIPAPVPGADDDVSEDGTEPPQVARTPKGAPETGGDPGADLAVWVWGAGLLGLLGLGSVMARRAVRR</sequence>
<feature type="region of interest" description="Disordered" evidence="1">
    <location>
        <begin position="129"/>
        <end position="170"/>
    </location>
</feature>
<feature type="compositionally biased region" description="Acidic residues" evidence="1">
    <location>
        <begin position="143"/>
        <end position="152"/>
    </location>
</feature>
<evidence type="ECO:0000256" key="2">
    <source>
        <dbReference type="SAM" id="Phobius"/>
    </source>
</evidence>
<dbReference type="Proteomes" id="UP001500729">
    <property type="component" value="Unassembled WGS sequence"/>
</dbReference>
<feature type="chain" id="PRO_5045829666" evidence="3">
    <location>
        <begin position="26"/>
        <end position="201"/>
    </location>
</feature>
<organism evidence="4 5">
    <name type="scientific">Saccharopolyspora erythraea</name>
    <name type="common">Streptomyces erythraeus</name>
    <dbReference type="NCBI Taxonomy" id="1836"/>
    <lineage>
        <taxon>Bacteria</taxon>
        <taxon>Bacillati</taxon>
        <taxon>Actinomycetota</taxon>
        <taxon>Actinomycetes</taxon>
        <taxon>Pseudonocardiales</taxon>
        <taxon>Pseudonocardiaceae</taxon>
        <taxon>Saccharopolyspora</taxon>
    </lineage>
</organism>
<reference evidence="5" key="1">
    <citation type="journal article" date="2019" name="Int. J. Syst. Evol. Microbiol.">
        <title>The Global Catalogue of Microorganisms (GCM) 10K type strain sequencing project: providing services to taxonomists for standard genome sequencing and annotation.</title>
        <authorList>
            <consortium name="The Broad Institute Genomics Platform"/>
            <consortium name="The Broad Institute Genome Sequencing Center for Infectious Disease"/>
            <person name="Wu L."/>
            <person name="Ma J."/>
        </authorList>
    </citation>
    <scope>NUCLEOTIDE SEQUENCE [LARGE SCALE GENOMIC DNA]</scope>
    <source>
        <strain evidence="5">JCM 10303</strain>
    </source>
</reference>
<evidence type="ECO:0000313" key="4">
    <source>
        <dbReference type="EMBL" id="GAA0510578.1"/>
    </source>
</evidence>
<feature type="signal peptide" evidence="3">
    <location>
        <begin position="1"/>
        <end position="25"/>
    </location>
</feature>
<name>A0ABP3M2M8_SACER</name>
<keyword evidence="2" id="KW-0812">Transmembrane</keyword>
<keyword evidence="3" id="KW-0732">Signal</keyword>
<comment type="caution">
    <text evidence="4">The sequence shown here is derived from an EMBL/GenBank/DDBJ whole genome shotgun (WGS) entry which is preliminary data.</text>
</comment>
<gene>
    <name evidence="4" type="ORF">GCM10009533_06770</name>
</gene>
<keyword evidence="5" id="KW-1185">Reference proteome</keyword>
<protein>
    <submittedName>
        <fullName evidence="4">Uncharacterized protein</fullName>
    </submittedName>
</protein>
<keyword evidence="2" id="KW-1133">Transmembrane helix</keyword>